<evidence type="ECO:0000313" key="1">
    <source>
        <dbReference type="EMBL" id="PHK98598.1"/>
    </source>
</evidence>
<accession>A0A2G0CF42</accession>
<protein>
    <submittedName>
        <fullName evidence="1">Uncharacterized protein</fullName>
    </submittedName>
</protein>
<proteinExistence type="predicted"/>
<sequence>MWLSPLRGQVDERYSDRLILANGTKWSVDLRRSSPEELARSVTFTRPDGSSGSLTPDQAISFQFARSGRHYRSVAVDLPSSAASPNRAPRLRFGEVLASGDVELIKVALSTGEYDEQAADGEPYLYLLREGDIELVLRLSSIMVYERLHANPARFRNLLKFITRDCPAALALARTARFADADILRVLDAYADCDPHRSLTLDRSRLRGGVQLEHLARVFHLDIRDGDFSDRQLSAGLGYQAMARFTEGYRRLAVLASLDFVYHSFRWEGVSDVSQSMIRGNLSLGYSAVESQQYAVQLTAGLSNYNAFASGFRSFFSNNYFLLNGGANLRAGKWLLGLHYEYLPGQISRRPGNQLVTTLGYRVPL</sequence>
<name>A0A2G0CF42_9BACT</name>
<comment type="caution">
    <text evidence="1">The sequence shown here is derived from an EMBL/GenBank/DDBJ whole genome shotgun (WGS) entry which is preliminary data.</text>
</comment>
<dbReference type="EMBL" id="PDLO01000003">
    <property type="protein sequence ID" value="PHK98598.1"/>
    <property type="molecule type" value="Genomic_DNA"/>
</dbReference>
<reference evidence="1 2" key="1">
    <citation type="submission" date="2017-10" db="EMBL/GenBank/DDBJ databases">
        <title>The draft genome sequence of Lewinella marina KCTC 32374.</title>
        <authorList>
            <person name="Wang K."/>
        </authorList>
    </citation>
    <scope>NUCLEOTIDE SEQUENCE [LARGE SCALE GENOMIC DNA]</scope>
    <source>
        <strain evidence="1 2">MKG-38</strain>
    </source>
</reference>
<keyword evidence="2" id="KW-1185">Reference proteome</keyword>
<dbReference type="AlphaFoldDB" id="A0A2G0CF42"/>
<gene>
    <name evidence="1" type="ORF">CGL56_08985</name>
</gene>
<organism evidence="1 2">
    <name type="scientific">Neolewinella marina</name>
    <dbReference type="NCBI Taxonomy" id="438751"/>
    <lineage>
        <taxon>Bacteria</taxon>
        <taxon>Pseudomonadati</taxon>
        <taxon>Bacteroidota</taxon>
        <taxon>Saprospiria</taxon>
        <taxon>Saprospirales</taxon>
        <taxon>Lewinellaceae</taxon>
        <taxon>Neolewinella</taxon>
    </lineage>
</organism>
<dbReference type="Proteomes" id="UP000226437">
    <property type="component" value="Unassembled WGS sequence"/>
</dbReference>
<evidence type="ECO:0000313" key="2">
    <source>
        <dbReference type="Proteomes" id="UP000226437"/>
    </source>
</evidence>